<feature type="compositionally biased region" description="Low complexity" evidence="1">
    <location>
        <begin position="66"/>
        <end position="101"/>
    </location>
</feature>
<accession>A0ABP8WLD4</accession>
<evidence type="ECO:0000313" key="4">
    <source>
        <dbReference type="EMBL" id="GAA4691681.1"/>
    </source>
</evidence>
<dbReference type="RefSeq" id="WP_253875212.1">
    <property type="nucleotide sequence ID" value="NZ_BAABHM010000005.1"/>
</dbReference>
<dbReference type="EMBL" id="BAABHM010000005">
    <property type="protein sequence ID" value="GAA4691681.1"/>
    <property type="molecule type" value="Genomic_DNA"/>
</dbReference>
<feature type="chain" id="PRO_5047319800" evidence="3">
    <location>
        <begin position="29"/>
        <end position="353"/>
    </location>
</feature>
<evidence type="ECO:0000256" key="3">
    <source>
        <dbReference type="SAM" id="SignalP"/>
    </source>
</evidence>
<evidence type="ECO:0000313" key="5">
    <source>
        <dbReference type="Proteomes" id="UP001500843"/>
    </source>
</evidence>
<reference evidence="5" key="1">
    <citation type="journal article" date="2019" name="Int. J. Syst. Evol. Microbiol.">
        <title>The Global Catalogue of Microorganisms (GCM) 10K type strain sequencing project: providing services to taxonomists for standard genome sequencing and annotation.</title>
        <authorList>
            <consortium name="The Broad Institute Genomics Platform"/>
            <consortium name="The Broad Institute Genome Sequencing Center for Infectious Disease"/>
            <person name="Wu L."/>
            <person name="Ma J."/>
        </authorList>
    </citation>
    <scope>NUCLEOTIDE SEQUENCE [LARGE SCALE GENOMIC DNA]</scope>
    <source>
        <strain evidence="5">JCM 17975</strain>
    </source>
</reference>
<feature type="compositionally biased region" description="Basic and acidic residues" evidence="1">
    <location>
        <begin position="247"/>
        <end position="257"/>
    </location>
</feature>
<protein>
    <submittedName>
        <fullName evidence="4">Uncharacterized protein</fullName>
    </submittedName>
</protein>
<keyword evidence="2" id="KW-0812">Transmembrane</keyword>
<feature type="compositionally biased region" description="Gly residues" evidence="1">
    <location>
        <begin position="214"/>
        <end position="225"/>
    </location>
</feature>
<keyword evidence="2" id="KW-0472">Membrane</keyword>
<keyword evidence="2" id="KW-1133">Transmembrane helix</keyword>
<feature type="compositionally biased region" description="Gly residues" evidence="1">
    <location>
        <begin position="150"/>
        <end position="159"/>
    </location>
</feature>
<evidence type="ECO:0000256" key="1">
    <source>
        <dbReference type="SAM" id="MobiDB-lite"/>
    </source>
</evidence>
<evidence type="ECO:0000256" key="2">
    <source>
        <dbReference type="SAM" id="Phobius"/>
    </source>
</evidence>
<feature type="compositionally biased region" description="Low complexity" evidence="1">
    <location>
        <begin position="137"/>
        <end position="149"/>
    </location>
</feature>
<feature type="compositionally biased region" description="Gly residues" evidence="1">
    <location>
        <begin position="115"/>
        <end position="136"/>
    </location>
</feature>
<sequence>MDRNIRRVLYTALVAGGLVVVGASSAYAAGDGLSDPVVAAVVDGTLGGDGLVDDLLTGGLPGGAEGLLPEGPDTGQPGTDEPGTDPGTDGPGTIDPPGTEEPGTEEPGTEEPGTGEPGTGEPGTGEPGTGEPGTGEPGADAPGADRPGTGRPGSGGPGADHGTDRPGTGGHDAGPRTERPGTGKPGTDGPDITEPHTTEPRTAQPRTTEPHTGYSGGELPSGGAAGPIVVGPGSGGSSTGTPSTDDSGPRAQEDHGRPAATPGPGESLPAGGVDLAWGGKAGPVLTSSSGTMLAGGLDEDLRGTSTEPEAEAEPAQQVPDASLAETGHMITGQLSLISLLLGLGIAALRMRRR</sequence>
<dbReference type="Proteomes" id="UP001500843">
    <property type="component" value="Unassembled WGS sequence"/>
</dbReference>
<keyword evidence="3" id="KW-0732">Signal</keyword>
<keyword evidence="5" id="KW-1185">Reference proteome</keyword>
<gene>
    <name evidence="4" type="ORF">GCM10023198_08200</name>
</gene>
<comment type="caution">
    <text evidence="4">The sequence shown here is derived from an EMBL/GenBank/DDBJ whole genome shotgun (WGS) entry which is preliminary data.</text>
</comment>
<feature type="region of interest" description="Disordered" evidence="1">
    <location>
        <begin position="57"/>
        <end position="318"/>
    </location>
</feature>
<feature type="transmembrane region" description="Helical" evidence="2">
    <location>
        <begin position="329"/>
        <end position="348"/>
    </location>
</feature>
<name>A0ABP8WLD4_9MICO</name>
<organism evidence="4 5">
    <name type="scientific">Promicromonospora umidemergens</name>
    <dbReference type="NCBI Taxonomy" id="629679"/>
    <lineage>
        <taxon>Bacteria</taxon>
        <taxon>Bacillati</taxon>
        <taxon>Actinomycetota</taxon>
        <taxon>Actinomycetes</taxon>
        <taxon>Micrococcales</taxon>
        <taxon>Promicromonosporaceae</taxon>
        <taxon>Promicromonospora</taxon>
    </lineage>
</organism>
<feature type="signal peptide" evidence="3">
    <location>
        <begin position="1"/>
        <end position="28"/>
    </location>
</feature>
<proteinExistence type="predicted"/>